<sequence length="165" mass="18502">MNPIGGQCYEVQLSDGTRQVFHKDHIKPFYISEEEDRVPTPTSRGHKRRDLSSPPTTEDLPPKRKVRIVSSGHPFLAWKDEDGTVRVGSKISWTNDNFFLVHEYKLLEDHRTVVPMYFTPDGILRVGGPPEIPATVAVNPKGVSVLKLESPTQLSVESSRKVSAL</sequence>
<dbReference type="EMBL" id="JABANP010000196">
    <property type="protein sequence ID" value="KAF4687127.1"/>
    <property type="molecule type" value="Genomic_DNA"/>
</dbReference>
<feature type="region of interest" description="Disordered" evidence="1">
    <location>
        <begin position="31"/>
        <end position="62"/>
    </location>
</feature>
<gene>
    <name evidence="2" type="ORF">FOZ60_004289</name>
</gene>
<evidence type="ECO:0000313" key="3">
    <source>
        <dbReference type="Proteomes" id="UP000541610"/>
    </source>
</evidence>
<reference evidence="2 3" key="1">
    <citation type="submission" date="2020-04" db="EMBL/GenBank/DDBJ databases">
        <title>Perkinsus olseni comparative genomics.</title>
        <authorList>
            <person name="Bogema D.R."/>
        </authorList>
    </citation>
    <scope>NUCLEOTIDE SEQUENCE [LARGE SCALE GENOMIC DNA]</scope>
    <source>
        <strain evidence="2">00978-12</strain>
    </source>
</reference>
<dbReference type="AlphaFoldDB" id="A0A7J6NUA1"/>
<organism evidence="2 3">
    <name type="scientific">Perkinsus olseni</name>
    <name type="common">Perkinsus atlanticus</name>
    <dbReference type="NCBI Taxonomy" id="32597"/>
    <lineage>
        <taxon>Eukaryota</taxon>
        <taxon>Sar</taxon>
        <taxon>Alveolata</taxon>
        <taxon>Perkinsozoa</taxon>
        <taxon>Perkinsea</taxon>
        <taxon>Perkinsida</taxon>
        <taxon>Perkinsidae</taxon>
        <taxon>Perkinsus</taxon>
    </lineage>
</organism>
<comment type="caution">
    <text evidence="2">The sequence shown here is derived from an EMBL/GenBank/DDBJ whole genome shotgun (WGS) entry which is preliminary data.</text>
</comment>
<name>A0A7J6NUA1_PEROL</name>
<accession>A0A7J6NUA1</accession>
<dbReference type="OrthoDB" id="10405933at2759"/>
<proteinExistence type="predicted"/>
<protein>
    <submittedName>
        <fullName evidence="2">Uncharacterized protein</fullName>
    </submittedName>
</protein>
<dbReference type="Proteomes" id="UP000541610">
    <property type="component" value="Unassembled WGS sequence"/>
</dbReference>
<evidence type="ECO:0000256" key="1">
    <source>
        <dbReference type="SAM" id="MobiDB-lite"/>
    </source>
</evidence>
<evidence type="ECO:0000313" key="2">
    <source>
        <dbReference type="EMBL" id="KAF4687127.1"/>
    </source>
</evidence>